<comment type="catalytic activity">
    <reaction evidence="5 6">
        <text>Exonucleolytic cleavage in either 5'- to 3'- or 3'- to 5'-direction to yield nucleoside 5'-phosphates.</text>
        <dbReference type="EC" id="3.1.11.6"/>
    </reaction>
</comment>
<evidence type="ECO:0000256" key="5">
    <source>
        <dbReference type="HAMAP-Rule" id="MF_00378"/>
    </source>
</evidence>
<keyword evidence="1 5" id="KW-0963">Cytoplasm</keyword>
<name>A0A4R3K0P0_9PROT</name>
<evidence type="ECO:0000256" key="1">
    <source>
        <dbReference type="ARBA" id="ARBA00022490"/>
    </source>
</evidence>
<proteinExistence type="inferred from homology"/>
<dbReference type="SUPFAM" id="SSF57997">
    <property type="entry name" value="Tropomyosin"/>
    <property type="match status" value="1"/>
</dbReference>
<evidence type="ECO:0000256" key="3">
    <source>
        <dbReference type="ARBA" id="ARBA00022801"/>
    </source>
</evidence>
<keyword evidence="4 5" id="KW-0269">Exonuclease</keyword>
<keyword evidence="3 5" id="KW-0378">Hydrolase</keyword>
<evidence type="ECO:0000256" key="4">
    <source>
        <dbReference type="ARBA" id="ARBA00022839"/>
    </source>
</evidence>
<dbReference type="RefSeq" id="WP_126459890.1">
    <property type="nucleotide sequence ID" value="NZ_AP018721.1"/>
</dbReference>
<comment type="subcellular location">
    <subcellularLocation>
        <location evidence="5 6">Cytoplasm</location>
    </subcellularLocation>
</comment>
<evidence type="ECO:0000313" key="10">
    <source>
        <dbReference type="Proteomes" id="UP000295135"/>
    </source>
</evidence>
<evidence type="ECO:0000256" key="2">
    <source>
        <dbReference type="ARBA" id="ARBA00022722"/>
    </source>
</evidence>
<feature type="domain" description="Exonuclease VII large subunit C-terminal" evidence="7">
    <location>
        <begin position="125"/>
        <end position="435"/>
    </location>
</feature>
<dbReference type="EC" id="3.1.11.6" evidence="5"/>
<comment type="function">
    <text evidence="5">Bidirectionally degrades single-stranded DNA into large acid-insoluble oligonucleotides, which are then degraded further into small acid-soluble oligonucleotides.</text>
</comment>
<dbReference type="Proteomes" id="UP000295135">
    <property type="component" value="Unassembled WGS sequence"/>
</dbReference>
<dbReference type="InterPro" id="IPR003753">
    <property type="entry name" value="Exonuc_VII_L"/>
</dbReference>
<dbReference type="GO" id="GO:0003676">
    <property type="term" value="F:nucleic acid binding"/>
    <property type="evidence" value="ECO:0007669"/>
    <property type="project" value="InterPro"/>
</dbReference>
<sequence length="443" mass="49012">MNPAESDVLSVTQLNRLARRAIEGQIPLCWVAGEVSNFTRAPSGHWYFTLKDAQASVRCAMFKNRNQFLDWQPREGDHIEVRALATLYEARGEFQLSVETLRRAGLGALFEAFNRLKEKLEAEGLFDPARKKALPRLPQRIGIVTSAKAAALRDVLTTLRRRWPAAPVVLYPTLVQGTGAAAQIAAAIEAAGARAVCDVLLIVRGGGSIEDLWAFNEEAVARAIAACPIPTVSGVGHETDFTIADFVADLRAPTPTGAAQLATPDRTELAQQLDHIYRRLQFGQRRRLDNLAQRLDGLTRRLIHPAARLENRRRHLDHLARRLQHALGGRLQQGHRRSEQLAARLHGLRPDLGGRRQRLDFLQQRLQRGVHNRLATLAARLDTLASHLNHLNPQAVLERGYSIVRDGQGRIVRDSKGLKVGSEIEVTLAQGGVGAQVTKVRDA</sequence>
<dbReference type="CDD" id="cd04489">
    <property type="entry name" value="ExoVII_LU_OBF"/>
    <property type="match status" value="1"/>
</dbReference>
<keyword evidence="10" id="KW-1185">Reference proteome</keyword>
<comment type="subunit">
    <text evidence="5">Heterooligomer composed of large and small subunits.</text>
</comment>
<evidence type="ECO:0000259" key="7">
    <source>
        <dbReference type="Pfam" id="PF02601"/>
    </source>
</evidence>
<dbReference type="InterPro" id="IPR025824">
    <property type="entry name" value="OB-fold_nuc-bd_dom"/>
</dbReference>
<dbReference type="Pfam" id="PF13742">
    <property type="entry name" value="tRNA_anti_2"/>
    <property type="match status" value="1"/>
</dbReference>
<feature type="domain" description="OB-fold nucleic acid binding" evidence="8">
    <location>
        <begin position="9"/>
        <end position="101"/>
    </location>
</feature>
<dbReference type="GO" id="GO:0009318">
    <property type="term" value="C:exodeoxyribonuclease VII complex"/>
    <property type="evidence" value="ECO:0007669"/>
    <property type="project" value="UniProtKB-UniRule"/>
</dbReference>
<organism evidence="9 10">
    <name type="scientific">Sulfuritortus calidifontis</name>
    <dbReference type="NCBI Taxonomy" id="1914471"/>
    <lineage>
        <taxon>Bacteria</taxon>
        <taxon>Pseudomonadati</taxon>
        <taxon>Pseudomonadota</taxon>
        <taxon>Betaproteobacteria</taxon>
        <taxon>Nitrosomonadales</taxon>
        <taxon>Thiobacillaceae</taxon>
        <taxon>Sulfuritortus</taxon>
    </lineage>
</organism>
<dbReference type="AlphaFoldDB" id="A0A4R3K0P0"/>
<protein>
    <recommendedName>
        <fullName evidence="5">Exodeoxyribonuclease 7 large subunit</fullName>
        <ecNumber evidence="5">3.1.11.6</ecNumber>
    </recommendedName>
    <alternativeName>
        <fullName evidence="5">Exodeoxyribonuclease VII large subunit</fullName>
        <shortName evidence="5">Exonuclease VII large subunit</shortName>
    </alternativeName>
</protein>
<dbReference type="GO" id="GO:0008855">
    <property type="term" value="F:exodeoxyribonuclease VII activity"/>
    <property type="evidence" value="ECO:0007669"/>
    <property type="project" value="UniProtKB-UniRule"/>
</dbReference>
<evidence type="ECO:0000259" key="8">
    <source>
        <dbReference type="Pfam" id="PF13742"/>
    </source>
</evidence>
<dbReference type="GO" id="GO:0006308">
    <property type="term" value="P:DNA catabolic process"/>
    <property type="evidence" value="ECO:0007669"/>
    <property type="project" value="UniProtKB-UniRule"/>
</dbReference>
<gene>
    <name evidence="5" type="primary">xseA</name>
    <name evidence="9" type="ORF">EDC61_10141</name>
</gene>
<dbReference type="Pfam" id="PF02601">
    <property type="entry name" value="Exonuc_VII_L"/>
    <property type="match status" value="1"/>
</dbReference>
<evidence type="ECO:0000313" key="9">
    <source>
        <dbReference type="EMBL" id="TCS73819.1"/>
    </source>
</evidence>
<dbReference type="NCBIfam" id="TIGR00237">
    <property type="entry name" value="xseA"/>
    <property type="match status" value="1"/>
</dbReference>
<dbReference type="EMBL" id="SLZY01000001">
    <property type="protein sequence ID" value="TCS73819.1"/>
    <property type="molecule type" value="Genomic_DNA"/>
</dbReference>
<dbReference type="InterPro" id="IPR020579">
    <property type="entry name" value="Exonuc_VII_lsu_C"/>
</dbReference>
<accession>A0A4R3K0P0</accession>
<dbReference type="OrthoDB" id="9802795at2"/>
<comment type="similarity">
    <text evidence="5 6">Belongs to the XseA family.</text>
</comment>
<keyword evidence="2 5" id="KW-0540">Nuclease</keyword>
<dbReference type="PANTHER" id="PTHR30008:SF0">
    <property type="entry name" value="EXODEOXYRIBONUCLEASE 7 LARGE SUBUNIT"/>
    <property type="match status" value="1"/>
</dbReference>
<reference evidence="9 10" key="1">
    <citation type="submission" date="2019-03" db="EMBL/GenBank/DDBJ databases">
        <title>Genomic Encyclopedia of Type Strains, Phase IV (KMG-IV): sequencing the most valuable type-strain genomes for metagenomic binning, comparative biology and taxonomic classification.</title>
        <authorList>
            <person name="Goeker M."/>
        </authorList>
    </citation>
    <scope>NUCLEOTIDE SEQUENCE [LARGE SCALE GENOMIC DNA]</scope>
    <source>
        <strain evidence="9 10">DSM 103923</strain>
    </source>
</reference>
<dbReference type="HAMAP" id="MF_00378">
    <property type="entry name" value="Exonuc_7_L"/>
    <property type="match status" value="1"/>
</dbReference>
<dbReference type="Gene3D" id="2.40.50.1010">
    <property type="match status" value="1"/>
</dbReference>
<dbReference type="PANTHER" id="PTHR30008">
    <property type="entry name" value="EXODEOXYRIBONUCLEASE 7 LARGE SUBUNIT"/>
    <property type="match status" value="1"/>
</dbReference>
<evidence type="ECO:0000256" key="6">
    <source>
        <dbReference type="RuleBase" id="RU004355"/>
    </source>
</evidence>
<comment type="caution">
    <text evidence="9">The sequence shown here is derived from an EMBL/GenBank/DDBJ whole genome shotgun (WGS) entry which is preliminary data.</text>
</comment>
<dbReference type="GO" id="GO:0005737">
    <property type="term" value="C:cytoplasm"/>
    <property type="evidence" value="ECO:0007669"/>
    <property type="project" value="UniProtKB-SubCell"/>
</dbReference>